<keyword evidence="1" id="KW-1133">Transmembrane helix</keyword>
<gene>
    <name evidence="2" type="ORF">EJ357_20545</name>
</gene>
<organism evidence="2 3">
    <name type="scientific">Streptomyces cyaneochromogenes</name>
    <dbReference type="NCBI Taxonomy" id="2496836"/>
    <lineage>
        <taxon>Bacteria</taxon>
        <taxon>Bacillati</taxon>
        <taxon>Actinomycetota</taxon>
        <taxon>Actinomycetes</taxon>
        <taxon>Kitasatosporales</taxon>
        <taxon>Streptomycetaceae</taxon>
        <taxon>Streptomyces</taxon>
    </lineage>
</organism>
<dbReference type="AlphaFoldDB" id="A0A3S9M8V8"/>
<feature type="transmembrane region" description="Helical" evidence="1">
    <location>
        <begin position="37"/>
        <end position="57"/>
    </location>
</feature>
<proteinExistence type="predicted"/>
<reference evidence="2 3" key="1">
    <citation type="journal article" date="2019" name="Int. J. Syst. Evol. Microbiol.">
        <title>Streptomyces cyaneochromogenes sp. nov., a blue pigment-producing actinomycete from manganese-contaminated soil.</title>
        <authorList>
            <person name="Tang X."/>
            <person name="Zhao J."/>
            <person name="Li K."/>
            <person name="Chen Z."/>
            <person name="Sun Y."/>
            <person name="Gao J."/>
        </authorList>
    </citation>
    <scope>NUCLEOTIDE SEQUENCE [LARGE SCALE GENOMIC DNA]</scope>
    <source>
        <strain evidence="2 3">MK-45</strain>
    </source>
</reference>
<evidence type="ECO:0008006" key="4">
    <source>
        <dbReference type="Google" id="ProtNLM"/>
    </source>
</evidence>
<name>A0A3S9M8V8_9ACTN</name>
<dbReference type="EMBL" id="CP034539">
    <property type="protein sequence ID" value="AZQ35597.1"/>
    <property type="molecule type" value="Genomic_DNA"/>
</dbReference>
<keyword evidence="3" id="KW-1185">Reference proteome</keyword>
<evidence type="ECO:0000313" key="3">
    <source>
        <dbReference type="Proteomes" id="UP000280298"/>
    </source>
</evidence>
<evidence type="ECO:0000256" key="1">
    <source>
        <dbReference type="SAM" id="Phobius"/>
    </source>
</evidence>
<dbReference type="Proteomes" id="UP000280298">
    <property type="component" value="Chromosome"/>
</dbReference>
<keyword evidence="1" id="KW-0472">Membrane</keyword>
<dbReference type="OrthoDB" id="9935504at2"/>
<protein>
    <recommendedName>
        <fullName evidence="4">GGDEF domain-containing protein</fullName>
    </recommendedName>
</protein>
<accession>A0A3S9M8V8</accession>
<sequence length="94" mass="10157">MAGAAVLVALNGLALCLVALAYYFMPQYRLDRDTLDSAGTCALLGACTGGLALLLTWPTVTAGWLRRGWYLLPLGLSVLAVVRYLYLDVAYDAW</sequence>
<dbReference type="KEGG" id="scya:EJ357_20545"/>
<keyword evidence="1" id="KW-0812">Transmembrane</keyword>
<feature type="transmembrane region" description="Helical" evidence="1">
    <location>
        <begin position="69"/>
        <end position="86"/>
    </location>
</feature>
<dbReference type="RefSeq" id="WP_126393076.1">
    <property type="nucleotide sequence ID" value="NZ_CP034539.1"/>
</dbReference>
<evidence type="ECO:0000313" key="2">
    <source>
        <dbReference type="EMBL" id="AZQ35597.1"/>
    </source>
</evidence>